<reference evidence="1" key="1">
    <citation type="submission" date="2021-01" db="EMBL/GenBank/DDBJ databases">
        <title>Genomic Encyclopedia of Type Strains, Phase IV (KMG-IV): sequencing the most valuable type-strain genomes for metagenomic binning, comparative biology and taxonomic classification.</title>
        <authorList>
            <person name="Goeker M."/>
        </authorList>
    </citation>
    <scope>NUCLEOTIDE SEQUENCE</scope>
    <source>
        <strain evidence="1">DSM 25523</strain>
    </source>
</reference>
<organism evidence="1 2">
    <name type="scientific">Brevibacillus fulvus</name>
    <dbReference type="NCBI Taxonomy" id="1125967"/>
    <lineage>
        <taxon>Bacteria</taxon>
        <taxon>Bacillati</taxon>
        <taxon>Bacillota</taxon>
        <taxon>Bacilli</taxon>
        <taxon>Bacillales</taxon>
        <taxon>Paenibacillaceae</taxon>
        <taxon>Brevibacillus</taxon>
    </lineage>
</organism>
<gene>
    <name evidence="1" type="ORF">JOD01_002539</name>
</gene>
<accession>A0A939BSN9</accession>
<dbReference type="RefSeq" id="WP_204518667.1">
    <property type="nucleotide sequence ID" value="NZ_BAABIN010000005.1"/>
</dbReference>
<evidence type="ECO:0000313" key="2">
    <source>
        <dbReference type="Proteomes" id="UP000717624"/>
    </source>
</evidence>
<evidence type="ECO:0000313" key="1">
    <source>
        <dbReference type="EMBL" id="MBM7590927.1"/>
    </source>
</evidence>
<comment type="caution">
    <text evidence="1">The sequence shown here is derived from an EMBL/GenBank/DDBJ whole genome shotgun (WGS) entry which is preliminary data.</text>
</comment>
<protein>
    <submittedName>
        <fullName evidence="1">AlkP superfamily phosphohydrolase/phosphomutase</fullName>
    </submittedName>
</protein>
<proteinExistence type="predicted"/>
<dbReference type="EMBL" id="JAFBEB010000008">
    <property type="protein sequence ID" value="MBM7590927.1"/>
    <property type="molecule type" value="Genomic_DNA"/>
</dbReference>
<keyword evidence="2" id="KW-1185">Reference proteome</keyword>
<name>A0A939BSN9_9BACL</name>
<dbReference type="AlphaFoldDB" id="A0A939BSN9"/>
<dbReference type="Proteomes" id="UP000717624">
    <property type="component" value="Unassembled WGS sequence"/>
</dbReference>
<sequence>MKITVYYDYMEEKLAPIWYVVGFRKGEFDWSKNTLYIPVDAPFQRQGAEDFHSDTLGLSVTVGDLTLNHEKPGKFGIHLPSLRQRAATANVDYWDVEQLIIQVCDIEELLQMNVFSERIA</sequence>